<name>A0ABQ3UK34_9CHLR</name>
<evidence type="ECO:0000313" key="1">
    <source>
        <dbReference type="EMBL" id="GHO53092.1"/>
    </source>
</evidence>
<dbReference type="RefSeq" id="WP_236037951.1">
    <property type="nucleotide sequence ID" value="NZ_BNJG01000001.1"/>
</dbReference>
<dbReference type="Gene3D" id="3.40.50.300">
    <property type="entry name" value="P-loop containing nucleotide triphosphate hydrolases"/>
    <property type="match status" value="1"/>
</dbReference>
<dbReference type="Proteomes" id="UP000654345">
    <property type="component" value="Unassembled WGS sequence"/>
</dbReference>
<dbReference type="InterPro" id="IPR027417">
    <property type="entry name" value="P-loop_NTPase"/>
</dbReference>
<proteinExistence type="predicted"/>
<protein>
    <submittedName>
        <fullName evidence="1">Uncharacterized protein</fullName>
    </submittedName>
</protein>
<reference evidence="1 2" key="1">
    <citation type="journal article" date="2021" name="Int. J. Syst. Evol. Microbiol.">
        <title>Reticulibacter mediterranei gen. nov., sp. nov., within the new family Reticulibacteraceae fam. nov., and Ktedonospora formicarum gen. nov., sp. nov., Ktedonobacter robiniae sp. nov., Dictyobacter formicarum sp. nov. and Dictyobacter arantiisoli sp. nov., belonging to the class Ktedonobacteria.</title>
        <authorList>
            <person name="Yabe S."/>
            <person name="Zheng Y."/>
            <person name="Wang C.M."/>
            <person name="Sakai Y."/>
            <person name="Abe K."/>
            <person name="Yokota A."/>
            <person name="Donadio S."/>
            <person name="Cavaletti L."/>
            <person name="Monciardini P."/>
        </authorList>
    </citation>
    <scope>NUCLEOTIDE SEQUENCE [LARGE SCALE GENOMIC DNA]</scope>
    <source>
        <strain evidence="1 2">SOSP1-30</strain>
    </source>
</reference>
<dbReference type="Pfam" id="PF13481">
    <property type="entry name" value="AAA_25"/>
    <property type="match status" value="1"/>
</dbReference>
<organism evidence="1 2">
    <name type="scientific">Ktedonobacter robiniae</name>
    <dbReference type="NCBI Taxonomy" id="2778365"/>
    <lineage>
        <taxon>Bacteria</taxon>
        <taxon>Bacillati</taxon>
        <taxon>Chloroflexota</taxon>
        <taxon>Ktedonobacteria</taxon>
        <taxon>Ktedonobacterales</taxon>
        <taxon>Ktedonobacteraceae</taxon>
        <taxon>Ktedonobacter</taxon>
    </lineage>
</organism>
<dbReference type="EMBL" id="BNJG01000001">
    <property type="protein sequence ID" value="GHO53092.1"/>
    <property type="molecule type" value="Genomic_DNA"/>
</dbReference>
<sequence length="114" mass="12440">MTTTPNLSELFARPDMPFTAFSDLPVFLPTHESWIIQNLLPVGLTFLSGDPRSGKSSLALQLMLDIATATPPFATQDPALDVASQYLRPSYGTIFYLALETQSLTTIPPTNRAP</sequence>
<comment type="caution">
    <text evidence="1">The sequence shown here is derived from an EMBL/GenBank/DDBJ whole genome shotgun (WGS) entry which is preliminary data.</text>
</comment>
<gene>
    <name evidence="1" type="ORF">KSB_15670</name>
</gene>
<accession>A0ABQ3UK34</accession>
<evidence type="ECO:0000313" key="2">
    <source>
        <dbReference type="Proteomes" id="UP000654345"/>
    </source>
</evidence>
<keyword evidence="2" id="KW-1185">Reference proteome</keyword>